<evidence type="ECO:0000313" key="13">
    <source>
        <dbReference type="Proteomes" id="UP001432322"/>
    </source>
</evidence>
<proteinExistence type="inferred from homology"/>
<keyword evidence="3 10" id="KW-0328">Glycosyltransferase</keyword>
<keyword evidence="6" id="KW-0732">Signal</keyword>
<evidence type="ECO:0000256" key="6">
    <source>
        <dbReference type="ARBA" id="ARBA00022729"/>
    </source>
</evidence>
<sequence>LSLFLLISSIHSYKILVYNIRYSHSHSNFLGNVADILVEAGHNVTSLIPMVSANGKDGTTKSKIIRIEGSLEAREGMNRMLDGVDFFEIGESNLMSMGFALAPVFAAQCEKTLDQIGLIERLRDEKFDVYIVENTDMCGTALSELIRPKSIIMTVTSALYGHQNEEVGVPQPLSYNPCKIGFSQPRKLVHSIFRRRFGKDFPSFEQITSHIAYCFTNVEPLIDYATPALSRVIPIGGLGAKEPKELDEYWLEILGRRPRTVLLSFGSMVRSVNLRLAVKRAFLKTMIAFPDVTFIWKYENIEDVFALQEASKIPNLVLTSWMPQNDLLNHEKLAVFITHGGMGSTQETALRGVPALFVPIFADQPRNAGAMAFNNLGKVLDKFQLHDDVVITANLRELLENEEYRKNARRVSQMLAKKPFSAREQLIKYTEFAAQF</sequence>
<comment type="subcellular location">
    <subcellularLocation>
        <location evidence="1 11">Membrane</location>
        <topology evidence="1 11">Single-pass membrane protein</topology>
    </subcellularLocation>
</comment>
<dbReference type="Proteomes" id="UP001432322">
    <property type="component" value="Unassembled WGS sequence"/>
</dbReference>
<dbReference type="Gene3D" id="3.40.50.2000">
    <property type="entry name" value="Glycogen Phosphorylase B"/>
    <property type="match status" value="1"/>
</dbReference>
<comment type="catalytic activity">
    <reaction evidence="9 11">
        <text>glucuronate acceptor + UDP-alpha-D-glucuronate = acceptor beta-D-glucuronoside + UDP + H(+)</text>
        <dbReference type="Rhea" id="RHEA:21032"/>
        <dbReference type="ChEBI" id="CHEBI:15378"/>
        <dbReference type="ChEBI" id="CHEBI:58052"/>
        <dbReference type="ChEBI" id="CHEBI:58223"/>
        <dbReference type="ChEBI" id="CHEBI:132367"/>
        <dbReference type="ChEBI" id="CHEBI:132368"/>
        <dbReference type="EC" id="2.4.1.17"/>
    </reaction>
</comment>
<comment type="similarity">
    <text evidence="2 10">Belongs to the UDP-glycosyltransferase family.</text>
</comment>
<keyword evidence="4 10" id="KW-0808">Transferase</keyword>
<dbReference type="FunFam" id="3.40.50.2000:FF:000038">
    <property type="entry name" value="UDP-GlucuronosylTransferase"/>
    <property type="match status" value="1"/>
</dbReference>
<evidence type="ECO:0000256" key="2">
    <source>
        <dbReference type="ARBA" id="ARBA00009995"/>
    </source>
</evidence>
<organism evidence="12 13">
    <name type="scientific">Pristionchus fissidentatus</name>
    <dbReference type="NCBI Taxonomy" id="1538716"/>
    <lineage>
        <taxon>Eukaryota</taxon>
        <taxon>Metazoa</taxon>
        <taxon>Ecdysozoa</taxon>
        <taxon>Nematoda</taxon>
        <taxon>Chromadorea</taxon>
        <taxon>Rhabditida</taxon>
        <taxon>Rhabditina</taxon>
        <taxon>Diplogasteromorpha</taxon>
        <taxon>Diplogasteroidea</taxon>
        <taxon>Neodiplogasteridae</taxon>
        <taxon>Pristionchus</taxon>
    </lineage>
</organism>
<name>A0AAV5V7N4_9BILA</name>
<evidence type="ECO:0000256" key="3">
    <source>
        <dbReference type="ARBA" id="ARBA00022676"/>
    </source>
</evidence>
<accession>A0AAV5V7N4</accession>
<keyword evidence="5" id="KW-0812">Transmembrane</keyword>
<evidence type="ECO:0000256" key="4">
    <source>
        <dbReference type="ARBA" id="ARBA00022679"/>
    </source>
</evidence>
<dbReference type="SUPFAM" id="SSF53756">
    <property type="entry name" value="UDP-Glycosyltransferase/glycogen phosphorylase"/>
    <property type="match status" value="1"/>
</dbReference>
<dbReference type="GO" id="GO:0015020">
    <property type="term" value="F:glucuronosyltransferase activity"/>
    <property type="evidence" value="ECO:0007669"/>
    <property type="project" value="UniProtKB-EC"/>
</dbReference>
<dbReference type="Pfam" id="PF00201">
    <property type="entry name" value="UDPGT"/>
    <property type="match status" value="2"/>
</dbReference>
<dbReference type="PROSITE" id="PS00375">
    <property type="entry name" value="UDPGT"/>
    <property type="match status" value="1"/>
</dbReference>
<dbReference type="InterPro" id="IPR035595">
    <property type="entry name" value="UDP_glycos_trans_CS"/>
</dbReference>
<dbReference type="PANTHER" id="PTHR48043">
    <property type="entry name" value="EG:EG0003.4 PROTEIN-RELATED"/>
    <property type="match status" value="1"/>
</dbReference>
<evidence type="ECO:0000256" key="10">
    <source>
        <dbReference type="RuleBase" id="RU003718"/>
    </source>
</evidence>
<evidence type="ECO:0000256" key="7">
    <source>
        <dbReference type="ARBA" id="ARBA00022989"/>
    </source>
</evidence>
<keyword evidence="7" id="KW-1133">Transmembrane helix</keyword>
<evidence type="ECO:0000256" key="8">
    <source>
        <dbReference type="ARBA" id="ARBA00023136"/>
    </source>
</evidence>
<evidence type="ECO:0000256" key="9">
    <source>
        <dbReference type="ARBA" id="ARBA00047475"/>
    </source>
</evidence>
<evidence type="ECO:0000256" key="11">
    <source>
        <dbReference type="RuleBase" id="RU362059"/>
    </source>
</evidence>
<dbReference type="InterPro" id="IPR050271">
    <property type="entry name" value="UDP-glycosyltransferase"/>
</dbReference>
<feature type="non-terminal residue" evidence="12">
    <location>
        <position position="436"/>
    </location>
</feature>
<dbReference type="GO" id="GO:0016020">
    <property type="term" value="C:membrane"/>
    <property type="evidence" value="ECO:0007669"/>
    <property type="project" value="UniProtKB-SubCell"/>
</dbReference>
<keyword evidence="13" id="KW-1185">Reference proteome</keyword>
<evidence type="ECO:0000256" key="5">
    <source>
        <dbReference type="ARBA" id="ARBA00022692"/>
    </source>
</evidence>
<evidence type="ECO:0000313" key="12">
    <source>
        <dbReference type="EMBL" id="GMT15661.1"/>
    </source>
</evidence>
<dbReference type="CDD" id="cd03784">
    <property type="entry name" value="GT1_Gtf-like"/>
    <property type="match status" value="1"/>
</dbReference>
<comment type="caution">
    <text evidence="12">The sequence shown here is derived from an EMBL/GenBank/DDBJ whole genome shotgun (WGS) entry which is preliminary data.</text>
</comment>
<keyword evidence="8" id="KW-0472">Membrane</keyword>
<evidence type="ECO:0000256" key="1">
    <source>
        <dbReference type="ARBA" id="ARBA00004167"/>
    </source>
</evidence>
<dbReference type="EC" id="2.4.1.17" evidence="11"/>
<protein>
    <recommendedName>
        <fullName evidence="11">UDP-glucuronosyltransferase</fullName>
        <ecNumber evidence="11">2.4.1.17</ecNumber>
    </recommendedName>
</protein>
<gene>
    <name evidence="12" type="ORF">PFISCL1PPCAC_6958</name>
</gene>
<feature type="non-terminal residue" evidence="12">
    <location>
        <position position="1"/>
    </location>
</feature>
<dbReference type="InterPro" id="IPR002213">
    <property type="entry name" value="UDP_glucos_trans"/>
</dbReference>
<dbReference type="PANTHER" id="PTHR48043:SF23">
    <property type="entry name" value="UDP-GLUCURONOSYLTRANSFERASE"/>
    <property type="match status" value="1"/>
</dbReference>
<dbReference type="AlphaFoldDB" id="A0AAV5V7N4"/>
<dbReference type="EMBL" id="BTSY01000002">
    <property type="protein sequence ID" value="GMT15661.1"/>
    <property type="molecule type" value="Genomic_DNA"/>
</dbReference>
<reference evidence="12" key="1">
    <citation type="submission" date="2023-10" db="EMBL/GenBank/DDBJ databases">
        <title>Genome assembly of Pristionchus species.</title>
        <authorList>
            <person name="Yoshida K."/>
            <person name="Sommer R.J."/>
        </authorList>
    </citation>
    <scope>NUCLEOTIDE SEQUENCE</scope>
    <source>
        <strain evidence="12">RS5133</strain>
    </source>
</reference>